<sequence length="219" mass="23886">ARNQGDWQPGMPTFISLVILGLFTVQGANRGVDYITGDRPDVTQSLTVVEQAMPLHYWGVLFLIASTVVAAGMLFRRAQVIITGCLCFVVLYSGITWGLTVKMLTRMTPVEDFRYILTAPESNAPSGVAWGLIILLCALCVGAIVLADKYTGLIFLASIVVIIAAFTAATGGHLNHFVSEFVQHFPLDGWRTPSSFAMTTLIWGLFAWGTKVMQKARRA</sequence>
<keyword evidence="1" id="KW-1133">Transmembrane helix</keyword>
<protein>
    <submittedName>
        <fullName evidence="2">Uncharacterized protein</fullName>
    </submittedName>
</protein>
<feature type="transmembrane region" description="Helical" evidence="1">
    <location>
        <begin position="127"/>
        <end position="146"/>
    </location>
</feature>
<feature type="non-terminal residue" evidence="2">
    <location>
        <position position="1"/>
    </location>
</feature>
<keyword evidence="1" id="KW-0812">Transmembrane</keyword>
<evidence type="ECO:0000256" key="1">
    <source>
        <dbReference type="SAM" id="Phobius"/>
    </source>
</evidence>
<organism evidence="2">
    <name type="scientific">marine sediment metagenome</name>
    <dbReference type="NCBI Taxonomy" id="412755"/>
    <lineage>
        <taxon>unclassified sequences</taxon>
        <taxon>metagenomes</taxon>
        <taxon>ecological metagenomes</taxon>
    </lineage>
</organism>
<feature type="transmembrane region" description="Helical" evidence="1">
    <location>
        <begin position="153"/>
        <end position="174"/>
    </location>
</feature>
<dbReference type="EMBL" id="BARV01028787">
    <property type="protein sequence ID" value="GAI37528.1"/>
    <property type="molecule type" value="Genomic_DNA"/>
</dbReference>
<gene>
    <name evidence="2" type="ORF">S06H3_46010</name>
</gene>
<keyword evidence="1" id="KW-0472">Membrane</keyword>
<feature type="transmembrane region" description="Helical" evidence="1">
    <location>
        <begin position="55"/>
        <end position="75"/>
    </location>
</feature>
<feature type="transmembrane region" description="Helical" evidence="1">
    <location>
        <begin position="194"/>
        <end position="213"/>
    </location>
</feature>
<comment type="caution">
    <text evidence="2">The sequence shown here is derived from an EMBL/GenBank/DDBJ whole genome shotgun (WGS) entry which is preliminary data.</text>
</comment>
<dbReference type="AlphaFoldDB" id="X1N1T5"/>
<reference evidence="2" key="1">
    <citation type="journal article" date="2014" name="Front. Microbiol.">
        <title>High frequency of phylogenetically diverse reductive dehalogenase-homologous genes in deep subseafloor sedimentary metagenomes.</title>
        <authorList>
            <person name="Kawai M."/>
            <person name="Futagami T."/>
            <person name="Toyoda A."/>
            <person name="Takaki Y."/>
            <person name="Nishi S."/>
            <person name="Hori S."/>
            <person name="Arai W."/>
            <person name="Tsubouchi T."/>
            <person name="Morono Y."/>
            <person name="Uchiyama I."/>
            <person name="Ito T."/>
            <person name="Fujiyama A."/>
            <person name="Inagaki F."/>
            <person name="Takami H."/>
        </authorList>
    </citation>
    <scope>NUCLEOTIDE SEQUENCE</scope>
    <source>
        <strain evidence="2">Expedition CK06-06</strain>
    </source>
</reference>
<accession>X1N1T5</accession>
<evidence type="ECO:0000313" key="2">
    <source>
        <dbReference type="EMBL" id="GAI37528.1"/>
    </source>
</evidence>
<name>X1N1T5_9ZZZZ</name>
<proteinExistence type="predicted"/>
<feature type="transmembrane region" description="Helical" evidence="1">
    <location>
        <begin position="80"/>
        <end position="99"/>
    </location>
</feature>